<keyword evidence="2" id="KW-1185">Reference proteome</keyword>
<dbReference type="Pfam" id="PF13189">
    <property type="entry name" value="Cytidylate_kin2"/>
    <property type="match status" value="1"/>
</dbReference>
<dbReference type="OrthoDB" id="9781180at2"/>
<dbReference type="InterPro" id="IPR027417">
    <property type="entry name" value="P-loop_NTPase"/>
</dbReference>
<dbReference type="AlphaFoldDB" id="A0A084JFW6"/>
<dbReference type="STRING" id="29354.IO98_20480"/>
<dbReference type="RefSeq" id="WP_038284094.1">
    <property type="nucleotide sequence ID" value="NZ_JPME01000029.1"/>
</dbReference>
<organism evidence="1 2">
    <name type="scientific">Lacrimispora celerecrescens</name>
    <dbReference type="NCBI Taxonomy" id="29354"/>
    <lineage>
        <taxon>Bacteria</taxon>
        <taxon>Bacillati</taxon>
        <taxon>Bacillota</taxon>
        <taxon>Clostridia</taxon>
        <taxon>Lachnospirales</taxon>
        <taxon>Lachnospiraceae</taxon>
        <taxon>Lacrimispora</taxon>
    </lineage>
</organism>
<dbReference type="Gene3D" id="3.40.50.300">
    <property type="entry name" value="P-loop containing nucleotide triphosphate hydrolases"/>
    <property type="match status" value="1"/>
</dbReference>
<reference evidence="1 2" key="1">
    <citation type="submission" date="2014-07" db="EMBL/GenBank/DDBJ databases">
        <title>Draft genome of Clostridium celerecrescens 152B isolated from sediments associated with methane hydrate from Krishna Godavari basin.</title>
        <authorList>
            <person name="Honkalas V.S."/>
            <person name="Dabir A.P."/>
            <person name="Arora P."/>
            <person name="Dhakephalkar P.K."/>
        </authorList>
    </citation>
    <scope>NUCLEOTIDE SEQUENCE [LARGE SCALE GENOMIC DNA]</scope>
    <source>
        <strain evidence="1 2">152B</strain>
    </source>
</reference>
<dbReference type="Proteomes" id="UP000028525">
    <property type="component" value="Unassembled WGS sequence"/>
</dbReference>
<keyword evidence="1" id="KW-0808">Transferase</keyword>
<comment type="caution">
    <text evidence="1">The sequence shown here is derived from an EMBL/GenBank/DDBJ whole genome shotgun (WGS) entry which is preliminary data.</text>
</comment>
<name>A0A084JFW6_9FIRM</name>
<dbReference type="EMBL" id="JPME01000029">
    <property type="protein sequence ID" value="KEZ87850.1"/>
    <property type="molecule type" value="Genomic_DNA"/>
</dbReference>
<accession>A0A084JFW6</accession>
<keyword evidence="1" id="KW-0418">Kinase</keyword>
<protein>
    <submittedName>
        <fullName evidence="1">Cytidylate kinase</fullName>
    </submittedName>
</protein>
<gene>
    <name evidence="1" type="ORF">IO98_20480</name>
</gene>
<sequence>MEKFTITITREFGSLGRSIAKELSRELGVEFYDRDIVEEVAKQLNLPVSTVSDEEEKSKHSFLPRMFPLGTDETYIQDIIFDVQKGIILDLARKSSCILVGRCSDYLLEKEKNNINIFVYAPYEKRLENCVNTLGMTESEAKRMIVSVDKARNAYHKKYAGYLPGDPEHKNLMIDSSLLGVTGTAKLIAEIVNQLYGES</sequence>
<evidence type="ECO:0000313" key="2">
    <source>
        <dbReference type="Proteomes" id="UP000028525"/>
    </source>
</evidence>
<proteinExistence type="predicted"/>
<evidence type="ECO:0000313" key="1">
    <source>
        <dbReference type="EMBL" id="KEZ87850.1"/>
    </source>
</evidence>
<dbReference type="GO" id="GO:0016301">
    <property type="term" value="F:kinase activity"/>
    <property type="evidence" value="ECO:0007669"/>
    <property type="project" value="UniProtKB-KW"/>
</dbReference>